<evidence type="ECO:0000313" key="1">
    <source>
        <dbReference type="EMBL" id="QGY29764.1"/>
    </source>
</evidence>
<dbReference type="EMBL" id="CP024768">
    <property type="protein sequence ID" value="QGY29764.1"/>
    <property type="molecule type" value="Genomic_DNA"/>
</dbReference>
<dbReference type="AlphaFoldDB" id="A0A6B9FYA5"/>
<gene>
    <name evidence="1" type="ORF">CUN67_12830</name>
</gene>
<evidence type="ECO:0000313" key="2">
    <source>
        <dbReference type="Proteomes" id="UP000502005"/>
    </source>
</evidence>
<evidence type="ECO:0008006" key="3">
    <source>
        <dbReference type="Google" id="ProtNLM"/>
    </source>
</evidence>
<organism evidence="1 2">
    <name type="scientific">Pantoea cypripedii</name>
    <name type="common">Pectobacterium cypripedii</name>
    <name type="synonym">Erwinia cypripedii</name>
    <dbReference type="NCBI Taxonomy" id="55209"/>
    <lineage>
        <taxon>Bacteria</taxon>
        <taxon>Pseudomonadati</taxon>
        <taxon>Pseudomonadota</taxon>
        <taxon>Gammaproteobacteria</taxon>
        <taxon>Enterobacterales</taxon>
        <taxon>Erwiniaceae</taxon>
        <taxon>Pantoea</taxon>
    </lineage>
</organism>
<sequence>MRAVILEVDGLPTALGGVMKQNGNNVAFMDMKPEAQSVPFSLWKGSVKALKEIISQSGTPVYARVSDELPTAPAFLKRLGFVPVDEKNEVMIWRR</sequence>
<protein>
    <recommendedName>
        <fullName evidence="3">GNAT family N-acetyltransferase</fullName>
    </recommendedName>
</protein>
<proteinExistence type="predicted"/>
<accession>A0A6B9FYA5</accession>
<reference evidence="1 2" key="1">
    <citation type="submission" date="2017-11" db="EMBL/GenBank/DDBJ databases">
        <title>Genome sequence of Pantoea cypripedii NE1.</title>
        <authorList>
            <person name="Nascimento F.X."/>
        </authorList>
    </citation>
    <scope>NUCLEOTIDE SEQUENCE [LARGE SCALE GENOMIC DNA]</scope>
    <source>
        <strain evidence="1 2">NE1</strain>
    </source>
</reference>
<dbReference type="Proteomes" id="UP000502005">
    <property type="component" value="Chromosome"/>
</dbReference>
<name>A0A6B9FYA5_PANCY</name>